<comment type="caution">
    <text evidence="2">The sequence shown here is derived from an EMBL/GenBank/DDBJ whole genome shotgun (WGS) entry which is preliminary data.</text>
</comment>
<keyword evidence="3" id="KW-1185">Reference proteome</keyword>
<keyword evidence="1" id="KW-1133">Transmembrane helix</keyword>
<organism evidence="2 3">
    <name type="scientific">Yeosuana aromativorans</name>
    <dbReference type="NCBI Taxonomy" id="288019"/>
    <lineage>
        <taxon>Bacteria</taxon>
        <taxon>Pseudomonadati</taxon>
        <taxon>Bacteroidota</taxon>
        <taxon>Flavobacteriia</taxon>
        <taxon>Flavobacteriales</taxon>
        <taxon>Flavobacteriaceae</taxon>
        <taxon>Yeosuana</taxon>
    </lineage>
</organism>
<feature type="transmembrane region" description="Helical" evidence="1">
    <location>
        <begin position="12"/>
        <end position="32"/>
    </location>
</feature>
<evidence type="ECO:0000313" key="3">
    <source>
        <dbReference type="Proteomes" id="UP000612329"/>
    </source>
</evidence>
<protein>
    <recommendedName>
        <fullName evidence="4">Sugar transporter</fullName>
    </recommendedName>
</protein>
<feature type="transmembrane region" description="Helical" evidence="1">
    <location>
        <begin position="87"/>
        <end position="106"/>
    </location>
</feature>
<proteinExistence type="predicted"/>
<keyword evidence="1" id="KW-0472">Membrane</keyword>
<reference evidence="2" key="1">
    <citation type="journal article" date="2014" name="Int. J. Syst. Evol. Microbiol.">
        <title>Complete genome sequence of Corynebacterium casei LMG S-19264T (=DSM 44701T), isolated from a smear-ripened cheese.</title>
        <authorList>
            <consortium name="US DOE Joint Genome Institute (JGI-PGF)"/>
            <person name="Walter F."/>
            <person name="Albersmeier A."/>
            <person name="Kalinowski J."/>
            <person name="Ruckert C."/>
        </authorList>
    </citation>
    <scope>NUCLEOTIDE SEQUENCE</scope>
    <source>
        <strain evidence="2">JCM 12862</strain>
    </source>
</reference>
<feature type="transmembrane region" description="Helical" evidence="1">
    <location>
        <begin position="58"/>
        <end position="80"/>
    </location>
</feature>
<dbReference type="Proteomes" id="UP000612329">
    <property type="component" value="Unassembled WGS sequence"/>
</dbReference>
<gene>
    <name evidence="2" type="ORF">GCM10007962_24540</name>
</gene>
<accession>A0A8J3BRA0</accession>
<evidence type="ECO:0008006" key="4">
    <source>
        <dbReference type="Google" id="ProtNLM"/>
    </source>
</evidence>
<reference evidence="2" key="2">
    <citation type="submission" date="2020-09" db="EMBL/GenBank/DDBJ databases">
        <authorList>
            <person name="Sun Q."/>
            <person name="Ohkuma M."/>
        </authorList>
    </citation>
    <scope>NUCLEOTIDE SEQUENCE</scope>
    <source>
        <strain evidence="2">JCM 12862</strain>
    </source>
</reference>
<dbReference type="EMBL" id="BMNR01000005">
    <property type="protein sequence ID" value="GGK29396.1"/>
    <property type="molecule type" value="Genomic_DNA"/>
</dbReference>
<evidence type="ECO:0000256" key="1">
    <source>
        <dbReference type="SAM" id="Phobius"/>
    </source>
</evidence>
<evidence type="ECO:0000313" key="2">
    <source>
        <dbReference type="EMBL" id="GGK29396.1"/>
    </source>
</evidence>
<dbReference type="RefSeq" id="WP_188653537.1">
    <property type="nucleotide sequence ID" value="NZ_BMNR01000005.1"/>
</dbReference>
<feature type="transmembrane region" description="Helical" evidence="1">
    <location>
        <begin position="112"/>
        <end position="132"/>
    </location>
</feature>
<name>A0A8J3BRA0_9FLAO</name>
<dbReference type="AlphaFoldDB" id="A0A8J3BRA0"/>
<sequence length="145" mass="16209">MTEKTSSKPPIWFWVVSVIALLWNIMGVNAYLQQAYKSEAFRANFNEQQLAILDATPAWATAAFAIAVFAGALGCIALLLRKKWAKPLFLISFIAVLVQFSHELFMTNASDYYDSFAWIMTISIPIIAALLVKLSKTSIAKNWIS</sequence>
<keyword evidence="1" id="KW-0812">Transmembrane</keyword>